<keyword evidence="1" id="KW-0472">Membrane</keyword>
<evidence type="ECO:0000313" key="3">
    <source>
        <dbReference type="Proteomes" id="UP001301958"/>
    </source>
</evidence>
<organism evidence="2 3">
    <name type="scientific">Podospora fimiseda</name>
    <dbReference type="NCBI Taxonomy" id="252190"/>
    <lineage>
        <taxon>Eukaryota</taxon>
        <taxon>Fungi</taxon>
        <taxon>Dikarya</taxon>
        <taxon>Ascomycota</taxon>
        <taxon>Pezizomycotina</taxon>
        <taxon>Sordariomycetes</taxon>
        <taxon>Sordariomycetidae</taxon>
        <taxon>Sordariales</taxon>
        <taxon>Podosporaceae</taxon>
        <taxon>Podospora</taxon>
    </lineage>
</organism>
<name>A0AAN7H379_9PEZI</name>
<proteinExistence type="predicted"/>
<accession>A0AAN7H379</accession>
<dbReference type="EMBL" id="MU865326">
    <property type="protein sequence ID" value="KAK4227870.1"/>
    <property type="molecule type" value="Genomic_DNA"/>
</dbReference>
<feature type="transmembrane region" description="Helical" evidence="1">
    <location>
        <begin position="45"/>
        <end position="66"/>
    </location>
</feature>
<keyword evidence="1" id="KW-1133">Transmembrane helix</keyword>
<feature type="transmembrane region" description="Helical" evidence="1">
    <location>
        <begin position="6"/>
        <end position="33"/>
    </location>
</feature>
<evidence type="ECO:0000313" key="2">
    <source>
        <dbReference type="EMBL" id="KAK4227870.1"/>
    </source>
</evidence>
<sequence length="92" mass="10652">MVGGGLWWLLVMMLTFEPLAVCFTYTYVFYCSGMIREGLGFDLRVYELTITIDIAITPFLTNWAFFLSIFEYKGFLFFHESSIISLGLVYIS</sequence>
<protein>
    <submittedName>
        <fullName evidence="2">Uncharacterized protein</fullName>
    </submittedName>
</protein>
<keyword evidence="1" id="KW-0812">Transmembrane</keyword>
<reference evidence="2" key="2">
    <citation type="submission" date="2023-05" db="EMBL/GenBank/DDBJ databases">
        <authorList>
            <consortium name="Lawrence Berkeley National Laboratory"/>
            <person name="Steindorff A."/>
            <person name="Hensen N."/>
            <person name="Bonometti L."/>
            <person name="Westerberg I."/>
            <person name="Brannstrom I.O."/>
            <person name="Guillou S."/>
            <person name="Cros-Aarteil S."/>
            <person name="Calhoun S."/>
            <person name="Haridas S."/>
            <person name="Kuo A."/>
            <person name="Mondo S."/>
            <person name="Pangilinan J."/>
            <person name="Riley R."/>
            <person name="Labutti K."/>
            <person name="Andreopoulos B."/>
            <person name="Lipzen A."/>
            <person name="Chen C."/>
            <person name="Yanf M."/>
            <person name="Daum C."/>
            <person name="Ng V."/>
            <person name="Clum A."/>
            <person name="Ohm R."/>
            <person name="Martin F."/>
            <person name="Silar P."/>
            <person name="Natvig D."/>
            <person name="Lalanne C."/>
            <person name="Gautier V."/>
            <person name="Ament-Velasquez S.L."/>
            <person name="Kruys A."/>
            <person name="Hutchinson M.I."/>
            <person name="Powell A.J."/>
            <person name="Barry K."/>
            <person name="Miller A.N."/>
            <person name="Grigoriev I.V."/>
            <person name="Debuchy R."/>
            <person name="Gladieux P."/>
            <person name="Thoren M.H."/>
            <person name="Johannesson H."/>
        </authorList>
    </citation>
    <scope>NUCLEOTIDE SEQUENCE</scope>
    <source>
        <strain evidence="2">CBS 990.96</strain>
    </source>
</reference>
<dbReference type="AlphaFoldDB" id="A0AAN7H379"/>
<comment type="caution">
    <text evidence="2">The sequence shown here is derived from an EMBL/GenBank/DDBJ whole genome shotgun (WGS) entry which is preliminary data.</text>
</comment>
<dbReference type="Proteomes" id="UP001301958">
    <property type="component" value="Unassembled WGS sequence"/>
</dbReference>
<keyword evidence="3" id="KW-1185">Reference proteome</keyword>
<evidence type="ECO:0000256" key="1">
    <source>
        <dbReference type="SAM" id="Phobius"/>
    </source>
</evidence>
<reference evidence="2" key="1">
    <citation type="journal article" date="2023" name="Mol. Phylogenet. Evol.">
        <title>Genome-scale phylogeny and comparative genomics of the fungal order Sordariales.</title>
        <authorList>
            <person name="Hensen N."/>
            <person name="Bonometti L."/>
            <person name="Westerberg I."/>
            <person name="Brannstrom I.O."/>
            <person name="Guillou S."/>
            <person name="Cros-Aarteil S."/>
            <person name="Calhoun S."/>
            <person name="Haridas S."/>
            <person name="Kuo A."/>
            <person name="Mondo S."/>
            <person name="Pangilinan J."/>
            <person name="Riley R."/>
            <person name="LaButti K."/>
            <person name="Andreopoulos B."/>
            <person name="Lipzen A."/>
            <person name="Chen C."/>
            <person name="Yan M."/>
            <person name="Daum C."/>
            <person name="Ng V."/>
            <person name="Clum A."/>
            <person name="Steindorff A."/>
            <person name="Ohm R.A."/>
            <person name="Martin F."/>
            <person name="Silar P."/>
            <person name="Natvig D.O."/>
            <person name="Lalanne C."/>
            <person name="Gautier V."/>
            <person name="Ament-Velasquez S.L."/>
            <person name="Kruys A."/>
            <person name="Hutchinson M.I."/>
            <person name="Powell A.J."/>
            <person name="Barry K."/>
            <person name="Miller A.N."/>
            <person name="Grigoriev I.V."/>
            <person name="Debuchy R."/>
            <person name="Gladieux P."/>
            <person name="Hiltunen Thoren M."/>
            <person name="Johannesson H."/>
        </authorList>
    </citation>
    <scope>NUCLEOTIDE SEQUENCE</scope>
    <source>
        <strain evidence="2">CBS 990.96</strain>
    </source>
</reference>
<gene>
    <name evidence="2" type="ORF">QBC38DRAFT_182108</name>
</gene>